<organism evidence="7 8">
    <name type="scientific">Acrobeloides nanus</name>
    <dbReference type="NCBI Taxonomy" id="290746"/>
    <lineage>
        <taxon>Eukaryota</taxon>
        <taxon>Metazoa</taxon>
        <taxon>Ecdysozoa</taxon>
        <taxon>Nematoda</taxon>
        <taxon>Chromadorea</taxon>
        <taxon>Rhabditida</taxon>
        <taxon>Tylenchina</taxon>
        <taxon>Cephalobomorpha</taxon>
        <taxon>Cephaloboidea</taxon>
        <taxon>Cephalobidae</taxon>
        <taxon>Acrobeloides</taxon>
    </lineage>
</organism>
<feature type="transmembrane region" description="Helical" evidence="6">
    <location>
        <begin position="56"/>
        <end position="72"/>
    </location>
</feature>
<accession>A0A914C859</accession>
<feature type="transmembrane region" description="Helical" evidence="6">
    <location>
        <begin position="27"/>
        <end position="50"/>
    </location>
</feature>
<dbReference type="GO" id="GO:0005765">
    <property type="term" value="C:lysosomal membrane"/>
    <property type="evidence" value="ECO:0007669"/>
    <property type="project" value="TreeGrafter"/>
</dbReference>
<sequence>MWTRRSTRVRPFNDEAKWRSCGAHVRILADIIAALGIVLGIIEIIEAAIWGPLWNLAGAIILIIICALVIIADRTERSILYLPYLILTAIGILVYLGLGIALLVFGIILPDDYVQKFAGYTNPTNSARIYALVLMGVIFIFVLIALWCWYIVFKAYKFMKNVIEYNKKAIAPRPPTPSQHSTPLQTREPSPYSQGPLSVRMPPRVWVP</sequence>
<dbReference type="PANTHER" id="PTHR12479">
    <property type="entry name" value="LYSOSOMAL-ASSOCIATED TRANSMEMBRANE PROTEIN"/>
    <property type="match status" value="1"/>
</dbReference>
<feature type="transmembrane region" description="Helical" evidence="6">
    <location>
        <begin position="129"/>
        <end position="152"/>
    </location>
</feature>
<dbReference type="WBParaSite" id="ACRNAN_Path_546.g2070.t1">
    <property type="protein sequence ID" value="ACRNAN_Path_546.g2070.t1"/>
    <property type="gene ID" value="ACRNAN_Path_546.g2070"/>
</dbReference>
<proteinExistence type="predicted"/>
<feature type="region of interest" description="Disordered" evidence="5">
    <location>
        <begin position="172"/>
        <end position="208"/>
    </location>
</feature>
<evidence type="ECO:0000256" key="2">
    <source>
        <dbReference type="ARBA" id="ARBA00022692"/>
    </source>
</evidence>
<reference evidence="8" key="1">
    <citation type="submission" date="2022-11" db="UniProtKB">
        <authorList>
            <consortium name="WormBaseParasite"/>
        </authorList>
    </citation>
    <scope>IDENTIFICATION</scope>
</reference>
<dbReference type="InterPro" id="IPR051115">
    <property type="entry name" value="LAPTM_transporter"/>
</dbReference>
<evidence type="ECO:0000313" key="7">
    <source>
        <dbReference type="Proteomes" id="UP000887540"/>
    </source>
</evidence>
<evidence type="ECO:0000256" key="1">
    <source>
        <dbReference type="ARBA" id="ARBA00004127"/>
    </source>
</evidence>
<feature type="compositionally biased region" description="Polar residues" evidence="5">
    <location>
        <begin position="178"/>
        <end position="196"/>
    </location>
</feature>
<feature type="transmembrane region" description="Helical" evidence="6">
    <location>
        <begin position="84"/>
        <end position="109"/>
    </location>
</feature>
<evidence type="ECO:0000256" key="4">
    <source>
        <dbReference type="ARBA" id="ARBA00023136"/>
    </source>
</evidence>
<keyword evidence="7" id="KW-1185">Reference proteome</keyword>
<dbReference type="Proteomes" id="UP000887540">
    <property type="component" value="Unplaced"/>
</dbReference>
<dbReference type="GO" id="GO:0012505">
    <property type="term" value="C:endomembrane system"/>
    <property type="evidence" value="ECO:0007669"/>
    <property type="project" value="UniProtKB-SubCell"/>
</dbReference>
<evidence type="ECO:0000256" key="3">
    <source>
        <dbReference type="ARBA" id="ARBA00022989"/>
    </source>
</evidence>
<dbReference type="PANTHER" id="PTHR12479:SF10">
    <property type="entry name" value="LYSOSOMAL-ASSOCIATED TRANSMEMBRANE PROTEIN"/>
    <property type="match status" value="1"/>
</dbReference>
<keyword evidence="2 6" id="KW-0812">Transmembrane</keyword>
<name>A0A914C859_9BILA</name>
<dbReference type="AlphaFoldDB" id="A0A914C859"/>
<keyword evidence="3 6" id="KW-1133">Transmembrane helix</keyword>
<evidence type="ECO:0000256" key="6">
    <source>
        <dbReference type="SAM" id="Phobius"/>
    </source>
</evidence>
<comment type="subcellular location">
    <subcellularLocation>
        <location evidence="1">Endomembrane system</location>
        <topology evidence="1">Multi-pass membrane protein</topology>
    </subcellularLocation>
</comment>
<protein>
    <submittedName>
        <fullName evidence="8">Lysosomal-associated transmembrane protein 4B</fullName>
    </submittedName>
</protein>
<evidence type="ECO:0000256" key="5">
    <source>
        <dbReference type="SAM" id="MobiDB-lite"/>
    </source>
</evidence>
<keyword evidence="4 6" id="KW-0472">Membrane</keyword>
<evidence type="ECO:0000313" key="8">
    <source>
        <dbReference type="WBParaSite" id="ACRNAN_Path_546.g2070.t1"/>
    </source>
</evidence>